<comment type="caution">
    <text evidence="1">The sequence shown here is derived from an EMBL/GenBank/DDBJ whole genome shotgun (WGS) entry which is preliminary data.</text>
</comment>
<keyword evidence="2" id="KW-1185">Reference proteome</keyword>
<dbReference type="NCBIfam" id="TIGR04111">
    <property type="entry name" value="BcepMu_gp16"/>
    <property type="match status" value="1"/>
</dbReference>
<gene>
    <name evidence="1" type="ORF">RF55_22026</name>
</gene>
<name>A0A0J7JXE8_LASNI</name>
<sequence>MSQKRPLTPDQFKADLRQKGITVTEWASKRGYKRRDVYRVLNGQLKAHFGRAHEIAVAIVMKSRSAANLELFEVPRPPAPLPGSMDYRTLVCELTSSMLGGLNRHEVACEMSRLTGRDVSKSMLDSYCAPSHDNYNLPAWAVPALETATRSYDFSNWLATVRGGQLLVGVEVLDAAIGKAKHERDIADALIKQLSAQRKGMK</sequence>
<reference evidence="1 2" key="1">
    <citation type="submission" date="2015-04" db="EMBL/GenBank/DDBJ databases">
        <title>Lasius niger genome sequencing.</title>
        <authorList>
            <person name="Konorov E.A."/>
            <person name="Nikitin M.A."/>
            <person name="Kirill M.V."/>
            <person name="Chang P."/>
        </authorList>
    </citation>
    <scope>NUCLEOTIDE SEQUENCE [LARGE SCALE GENOMIC DNA]</scope>
    <source>
        <tissue evidence="1">Whole</tissue>
    </source>
</reference>
<dbReference type="PaxDb" id="67767-A0A0J7JXE8"/>
<proteinExistence type="predicted"/>
<protein>
    <submittedName>
        <fullName evidence="1">Uncharacterized protein</fullName>
    </submittedName>
</protein>
<dbReference type="InterPro" id="IPR026365">
    <property type="entry name" value="BcepMu_gp16"/>
</dbReference>
<evidence type="ECO:0000313" key="2">
    <source>
        <dbReference type="Proteomes" id="UP000036403"/>
    </source>
</evidence>
<dbReference type="AlphaFoldDB" id="A0A0J7JXE8"/>
<dbReference type="Proteomes" id="UP000036403">
    <property type="component" value="Unassembled WGS sequence"/>
</dbReference>
<organism evidence="1 2">
    <name type="scientific">Lasius niger</name>
    <name type="common">Black garden ant</name>
    <dbReference type="NCBI Taxonomy" id="67767"/>
    <lineage>
        <taxon>Eukaryota</taxon>
        <taxon>Metazoa</taxon>
        <taxon>Ecdysozoa</taxon>
        <taxon>Arthropoda</taxon>
        <taxon>Hexapoda</taxon>
        <taxon>Insecta</taxon>
        <taxon>Pterygota</taxon>
        <taxon>Neoptera</taxon>
        <taxon>Endopterygota</taxon>
        <taxon>Hymenoptera</taxon>
        <taxon>Apocrita</taxon>
        <taxon>Aculeata</taxon>
        <taxon>Formicoidea</taxon>
        <taxon>Formicidae</taxon>
        <taxon>Formicinae</taxon>
        <taxon>Lasius</taxon>
        <taxon>Lasius</taxon>
    </lineage>
</organism>
<accession>A0A0J7JXE8</accession>
<dbReference type="EMBL" id="LBMM01023378">
    <property type="protein sequence ID" value="KMQ82734.1"/>
    <property type="molecule type" value="Genomic_DNA"/>
</dbReference>
<evidence type="ECO:0000313" key="1">
    <source>
        <dbReference type="EMBL" id="KMQ82734.1"/>
    </source>
</evidence>